<dbReference type="EMBL" id="FN667742">
    <property type="protein sequence ID" value="CBJ88106.1"/>
    <property type="molecule type" value="Genomic_DNA"/>
</dbReference>
<dbReference type="AlphaFoldDB" id="D3VG16"/>
<evidence type="ECO:0000313" key="1">
    <source>
        <dbReference type="EMBL" id="CBJ88106.1"/>
    </source>
</evidence>
<sequence length="41" mass="4564">MDLGIFAQQSNNAISFVQPLGCTSNHFHGLLFLKRLVLMVC</sequence>
<organism evidence="1 2">
    <name type="scientific">Xenorhabdus nematophila (strain ATCC 19061 / DSM 3370 / CCUG 14189 / LMG 1036 / NCIMB 9965 / AN6)</name>
    <dbReference type="NCBI Taxonomy" id="406817"/>
    <lineage>
        <taxon>Bacteria</taxon>
        <taxon>Pseudomonadati</taxon>
        <taxon>Pseudomonadota</taxon>
        <taxon>Gammaproteobacteria</taxon>
        <taxon>Enterobacterales</taxon>
        <taxon>Morganellaceae</taxon>
        <taxon>Xenorhabdus</taxon>
    </lineage>
</organism>
<protein>
    <submittedName>
        <fullName evidence="1">Uncharacterized protein</fullName>
    </submittedName>
</protein>
<evidence type="ECO:0000313" key="2">
    <source>
        <dbReference type="Proteomes" id="UP000008075"/>
    </source>
</evidence>
<proteinExistence type="predicted"/>
<name>D3VG16_XENNA</name>
<keyword evidence="2" id="KW-1185">Reference proteome</keyword>
<reference evidence="1 2" key="1">
    <citation type="journal article" date="2011" name="PLoS ONE">
        <title>The entomopathogenic bacterial endosymbionts xenorhabdus and photorhabdus: convergent lifestyles from divergent genomes.</title>
        <authorList>
            <person name="Chaston J.M."/>
            <person name="Suen G."/>
            <person name="Tucker S.L."/>
            <person name="Andersen A.W."/>
            <person name="Bhasin A."/>
            <person name="Bode E."/>
            <person name="Bode H.B."/>
            <person name="Brachmann A.O."/>
            <person name="Cowles C.E."/>
            <person name="Cowles K.N."/>
            <person name="Darby C."/>
            <person name="de Leon L."/>
            <person name="Drace K."/>
            <person name="Du Z."/>
            <person name="Givaudan A."/>
            <person name="Herbert Tran E.E."/>
            <person name="Jewell K.A."/>
            <person name="Knack J.J."/>
            <person name="Krasomil-Osterfeld K.C."/>
            <person name="Kukor R."/>
            <person name="Lanois A."/>
            <person name="Latreille P."/>
            <person name="Leimgruber N.K."/>
            <person name="Lipke C.M."/>
            <person name="Liu R."/>
            <person name="Lu X."/>
            <person name="Martens E.C."/>
            <person name="Marri P.R."/>
            <person name="Medigue C."/>
            <person name="Menard M.L."/>
            <person name="Miller N.M."/>
            <person name="Morales-Soto N."/>
            <person name="Norton S."/>
            <person name="Ogier J.C."/>
            <person name="Orchard S.S."/>
            <person name="Park D."/>
            <person name="Park Y."/>
            <person name="Qurollo B.A."/>
            <person name="Sugar D.R."/>
            <person name="Richards G.R."/>
            <person name="Rouy Z."/>
            <person name="Slominski B."/>
            <person name="Slominski K."/>
            <person name="Snyder H."/>
            <person name="Tjaden B.C."/>
            <person name="van der Hoeven R."/>
            <person name="Welch R.D."/>
            <person name="Wheeler C."/>
            <person name="Xiang B."/>
            <person name="Barbazuk B."/>
            <person name="Gaudriault S."/>
            <person name="Goodner B."/>
            <person name="Slater S.C."/>
            <person name="Forst S."/>
            <person name="Goldman B.S."/>
            <person name="Goodrich-Blair H."/>
        </authorList>
    </citation>
    <scope>NUCLEOTIDE SEQUENCE [LARGE SCALE GENOMIC DNA]</scope>
    <source>
        <strain evidence="2">ATCC 19061 / DSM 3370 / CCUG 14189 / LMG 1036 / NCIMB 9965 / AN6</strain>
    </source>
</reference>
<dbReference type="HOGENOM" id="CLU_3278935_0_0_6"/>
<dbReference type="KEGG" id="xne:XNC1_0013"/>
<accession>D3VG16</accession>
<dbReference type="Proteomes" id="UP000008075">
    <property type="component" value="Chromosome"/>
</dbReference>
<gene>
    <name evidence="1" type="ordered locus">XNC1_0013</name>
</gene>